<dbReference type="InterPro" id="IPR001568">
    <property type="entry name" value="RNase_T2-like"/>
</dbReference>
<comment type="caution">
    <text evidence="3">The sequence shown here is derived from an EMBL/GenBank/DDBJ whole genome shotgun (WGS) entry which is preliminary data.</text>
</comment>
<evidence type="ECO:0000313" key="4">
    <source>
        <dbReference type="Proteomes" id="UP000516437"/>
    </source>
</evidence>
<dbReference type="GO" id="GO:0006401">
    <property type="term" value="P:RNA catabolic process"/>
    <property type="evidence" value="ECO:0007669"/>
    <property type="project" value="TreeGrafter"/>
</dbReference>
<name>A0A6A1WSF5_9ROSI</name>
<proteinExistence type="inferred from homology"/>
<protein>
    <submittedName>
        <fullName evidence="3">Ribonuclease 2</fullName>
    </submittedName>
</protein>
<dbReference type="Gene3D" id="3.90.730.10">
    <property type="entry name" value="Ribonuclease T2-like"/>
    <property type="match status" value="1"/>
</dbReference>
<dbReference type="Proteomes" id="UP000516437">
    <property type="component" value="Chromosome 1"/>
</dbReference>
<dbReference type="GO" id="GO:0005576">
    <property type="term" value="C:extracellular region"/>
    <property type="evidence" value="ECO:0007669"/>
    <property type="project" value="TreeGrafter"/>
</dbReference>
<sequence length="176" mass="19183">MGSSVEKHGTCCFPVVRDEYSYFLTALNVYFKYNVTLVLNEAGYIPSNTEKYPLGGIVSAIENAFHATPLVVCSEDSVKELHLCFYKDFKPRDCAVRSSIPNHAISSKSSCPHYVKLPYVSQDYIVAGNIVSIEAVVIFGWGSPSLPVDFVLAGLGCVETAPSSGMSRNGVGRSWQ</sequence>
<dbReference type="GO" id="GO:0003723">
    <property type="term" value="F:RNA binding"/>
    <property type="evidence" value="ECO:0007669"/>
    <property type="project" value="InterPro"/>
</dbReference>
<keyword evidence="4" id="KW-1185">Reference proteome</keyword>
<evidence type="ECO:0000313" key="3">
    <source>
        <dbReference type="EMBL" id="KAB1226737.1"/>
    </source>
</evidence>
<accession>A0A6A1WSF5</accession>
<dbReference type="OrthoDB" id="435754at2759"/>
<dbReference type="GO" id="GO:0033897">
    <property type="term" value="F:ribonuclease T2 activity"/>
    <property type="evidence" value="ECO:0007669"/>
    <property type="project" value="InterPro"/>
</dbReference>
<dbReference type="EMBL" id="RXIC02000019">
    <property type="protein sequence ID" value="KAB1226737.1"/>
    <property type="molecule type" value="Genomic_DNA"/>
</dbReference>
<dbReference type="PANTHER" id="PTHR11240:SF22">
    <property type="entry name" value="RIBONUCLEASE T2"/>
    <property type="match status" value="1"/>
</dbReference>
<dbReference type="AlphaFoldDB" id="A0A6A1WSF5"/>
<dbReference type="PANTHER" id="PTHR11240">
    <property type="entry name" value="RIBONUCLEASE T2"/>
    <property type="match status" value="1"/>
</dbReference>
<dbReference type="InterPro" id="IPR036430">
    <property type="entry name" value="RNase_T2-like_sf"/>
</dbReference>
<reference evidence="3 4" key="1">
    <citation type="journal article" date="2019" name="Plant Biotechnol. J.">
        <title>The red bayberry genome and genetic basis of sex determination.</title>
        <authorList>
            <person name="Jia H.M."/>
            <person name="Jia H.J."/>
            <person name="Cai Q.L."/>
            <person name="Wang Y."/>
            <person name="Zhao H.B."/>
            <person name="Yang W.F."/>
            <person name="Wang G.Y."/>
            <person name="Li Y.H."/>
            <person name="Zhan D.L."/>
            <person name="Shen Y.T."/>
            <person name="Niu Q.F."/>
            <person name="Chang L."/>
            <person name="Qiu J."/>
            <person name="Zhao L."/>
            <person name="Xie H.B."/>
            <person name="Fu W.Y."/>
            <person name="Jin J."/>
            <person name="Li X.W."/>
            <person name="Jiao Y."/>
            <person name="Zhou C.C."/>
            <person name="Tu T."/>
            <person name="Chai C.Y."/>
            <person name="Gao J.L."/>
            <person name="Fan L.J."/>
            <person name="van de Weg E."/>
            <person name="Wang J.Y."/>
            <person name="Gao Z.S."/>
        </authorList>
    </citation>
    <scope>NUCLEOTIDE SEQUENCE [LARGE SCALE GENOMIC DNA]</scope>
    <source>
        <tissue evidence="3">Leaves</tissue>
    </source>
</reference>
<dbReference type="SUPFAM" id="SSF55895">
    <property type="entry name" value="Ribonuclease Rh-like"/>
    <property type="match status" value="1"/>
</dbReference>
<evidence type="ECO:0000256" key="2">
    <source>
        <dbReference type="RuleBase" id="RU004328"/>
    </source>
</evidence>
<dbReference type="Pfam" id="PF00445">
    <property type="entry name" value="Ribonuclease_T2"/>
    <property type="match status" value="1"/>
</dbReference>
<organism evidence="3 4">
    <name type="scientific">Morella rubra</name>
    <name type="common">Chinese bayberry</name>
    <dbReference type="NCBI Taxonomy" id="262757"/>
    <lineage>
        <taxon>Eukaryota</taxon>
        <taxon>Viridiplantae</taxon>
        <taxon>Streptophyta</taxon>
        <taxon>Embryophyta</taxon>
        <taxon>Tracheophyta</taxon>
        <taxon>Spermatophyta</taxon>
        <taxon>Magnoliopsida</taxon>
        <taxon>eudicotyledons</taxon>
        <taxon>Gunneridae</taxon>
        <taxon>Pentapetalae</taxon>
        <taxon>rosids</taxon>
        <taxon>fabids</taxon>
        <taxon>Fagales</taxon>
        <taxon>Myricaceae</taxon>
        <taxon>Morella</taxon>
    </lineage>
</organism>
<evidence type="ECO:0000256" key="1">
    <source>
        <dbReference type="ARBA" id="ARBA00007469"/>
    </source>
</evidence>
<gene>
    <name evidence="3" type="ORF">CJ030_MR1G012860</name>
</gene>
<comment type="similarity">
    <text evidence="1 2">Belongs to the RNase T2 family.</text>
</comment>